<dbReference type="EMBL" id="PKMF04000114">
    <property type="protein sequence ID" value="KAK7849406.1"/>
    <property type="molecule type" value="Genomic_DNA"/>
</dbReference>
<dbReference type="Gene3D" id="3.90.180.10">
    <property type="entry name" value="Medium-chain alcohol dehydrogenases, catalytic domain"/>
    <property type="match status" value="1"/>
</dbReference>
<accession>A0AAW0LEJ8</accession>
<evidence type="ECO:0000313" key="1">
    <source>
        <dbReference type="EMBL" id="KAK7849406.1"/>
    </source>
</evidence>
<dbReference type="SUPFAM" id="SSF51735">
    <property type="entry name" value="NAD(P)-binding Rossmann-fold domains"/>
    <property type="match status" value="1"/>
</dbReference>
<dbReference type="InterPro" id="IPR036291">
    <property type="entry name" value="NAD(P)-bd_dom_sf"/>
</dbReference>
<dbReference type="AlphaFoldDB" id="A0AAW0LEJ8"/>
<keyword evidence="2" id="KW-1185">Reference proteome</keyword>
<dbReference type="Proteomes" id="UP000237347">
    <property type="component" value="Unassembled WGS sequence"/>
</dbReference>
<dbReference type="GO" id="GO:0016628">
    <property type="term" value="F:oxidoreductase activity, acting on the CH-CH group of donors, NAD or NADP as acceptor"/>
    <property type="evidence" value="ECO:0007669"/>
    <property type="project" value="InterPro"/>
</dbReference>
<organism evidence="1 2">
    <name type="scientific">Quercus suber</name>
    <name type="common">Cork oak</name>
    <dbReference type="NCBI Taxonomy" id="58331"/>
    <lineage>
        <taxon>Eukaryota</taxon>
        <taxon>Viridiplantae</taxon>
        <taxon>Streptophyta</taxon>
        <taxon>Embryophyta</taxon>
        <taxon>Tracheophyta</taxon>
        <taxon>Spermatophyta</taxon>
        <taxon>Magnoliopsida</taxon>
        <taxon>eudicotyledons</taxon>
        <taxon>Gunneridae</taxon>
        <taxon>Pentapetalae</taxon>
        <taxon>rosids</taxon>
        <taxon>fabids</taxon>
        <taxon>Fagales</taxon>
        <taxon>Fagaceae</taxon>
        <taxon>Quercus</taxon>
    </lineage>
</organism>
<comment type="caution">
    <text evidence="1">The sequence shown here is derived from an EMBL/GenBank/DDBJ whole genome shotgun (WGS) entry which is preliminary data.</text>
</comment>
<dbReference type="Gene3D" id="3.40.50.720">
    <property type="entry name" value="NAD(P)-binding Rossmann-like Domain"/>
    <property type="match status" value="1"/>
</dbReference>
<evidence type="ECO:0000313" key="2">
    <source>
        <dbReference type="Proteomes" id="UP000237347"/>
    </source>
</evidence>
<reference evidence="1 2" key="1">
    <citation type="journal article" date="2018" name="Sci. Data">
        <title>The draft genome sequence of cork oak.</title>
        <authorList>
            <person name="Ramos A.M."/>
            <person name="Usie A."/>
            <person name="Barbosa P."/>
            <person name="Barros P.M."/>
            <person name="Capote T."/>
            <person name="Chaves I."/>
            <person name="Simoes F."/>
            <person name="Abreu I."/>
            <person name="Carrasquinho I."/>
            <person name="Faro C."/>
            <person name="Guimaraes J.B."/>
            <person name="Mendonca D."/>
            <person name="Nobrega F."/>
            <person name="Rodrigues L."/>
            <person name="Saibo N.J.M."/>
            <person name="Varela M.C."/>
            <person name="Egas C."/>
            <person name="Matos J."/>
            <person name="Miguel C.M."/>
            <person name="Oliveira M.M."/>
            <person name="Ricardo C.P."/>
            <person name="Goncalves S."/>
        </authorList>
    </citation>
    <scope>NUCLEOTIDE SEQUENCE [LARGE SCALE GENOMIC DNA]</scope>
    <source>
        <strain evidence="2">cv. HL8</strain>
    </source>
</reference>
<proteinExistence type="predicted"/>
<protein>
    <submittedName>
        <fullName evidence="1">Nadph-dependent oxidoreductase 2-alkenal reductase</fullName>
    </submittedName>
</protein>
<name>A0AAW0LEJ8_QUESU</name>
<sequence>FNGLTAYGGLFEVCKPKKGEKLFILHFLDRLETSLDSMPNCLVTIYVVGCAGSDQKRSHPCITFDFVRNLKWDFLRKSLDLMMPFNYKKEKDLKSALKRHFPHGIDMYFDNAGGEMLVAAVANMNAFGTIVVFGAISEYKDVGKQTKRIRIQGFLPTDCMNVHADFISTTSDHLRTGNMQALEDITLGLENIPSAFVGLFRGVKIADE</sequence>
<dbReference type="InterPro" id="IPR045010">
    <property type="entry name" value="MDR_fam"/>
</dbReference>
<dbReference type="PANTHER" id="PTHR43205:SF12">
    <property type="entry name" value="OS06G0602900 PROTEIN"/>
    <property type="match status" value="1"/>
</dbReference>
<gene>
    <name evidence="1" type="primary">AER_2</name>
    <name evidence="1" type="ORF">CFP56_003013</name>
</gene>
<feature type="non-terminal residue" evidence="1">
    <location>
        <position position="1"/>
    </location>
</feature>
<dbReference type="PANTHER" id="PTHR43205">
    <property type="entry name" value="PROSTAGLANDIN REDUCTASE"/>
    <property type="match status" value="1"/>
</dbReference>